<dbReference type="EMBL" id="QMIF01000018">
    <property type="protein sequence ID" value="TVM31010.1"/>
    <property type="molecule type" value="Genomic_DNA"/>
</dbReference>
<name>A0A6P1ZDJ1_9BACT</name>
<dbReference type="PANTHER" id="PTHR23132">
    <property type="entry name" value="D-ALANINE--D-ALANINE LIGASE"/>
    <property type="match status" value="1"/>
</dbReference>
<evidence type="ECO:0000256" key="3">
    <source>
        <dbReference type="PROSITE-ProRule" id="PRU00409"/>
    </source>
</evidence>
<accession>A0A6P1ZDJ1</accession>
<dbReference type="SUPFAM" id="SSF56059">
    <property type="entry name" value="Glutathione synthetase ATP-binding domain-like"/>
    <property type="match status" value="1"/>
</dbReference>
<keyword evidence="3" id="KW-0067">ATP-binding</keyword>
<keyword evidence="3" id="KW-0547">Nucleotide-binding</keyword>
<dbReference type="GO" id="GO:0008716">
    <property type="term" value="F:D-alanine-D-alanine ligase activity"/>
    <property type="evidence" value="ECO:0007669"/>
    <property type="project" value="InterPro"/>
</dbReference>
<dbReference type="GO" id="GO:0005524">
    <property type="term" value="F:ATP binding"/>
    <property type="evidence" value="ECO:0007669"/>
    <property type="project" value="UniProtKB-UniRule"/>
</dbReference>
<protein>
    <submittedName>
        <fullName evidence="5">D-alanine--D-alanine ligase</fullName>
    </submittedName>
</protein>
<dbReference type="PANTHER" id="PTHR23132:SF23">
    <property type="entry name" value="D-ALANINE--D-ALANINE LIGASE B"/>
    <property type="match status" value="1"/>
</dbReference>
<evidence type="ECO:0000313" key="6">
    <source>
        <dbReference type="Proteomes" id="UP000434052"/>
    </source>
</evidence>
<dbReference type="OrthoDB" id="9813261at2"/>
<dbReference type="AlphaFoldDB" id="A0A6P1ZDJ1"/>
<evidence type="ECO:0000256" key="1">
    <source>
        <dbReference type="ARBA" id="ARBA00010871"/>
    </source>
</evidence>
<sequence length="345" mass="37036">MRIAVIHSDVGPSPTPDDMDTIVQAETVAAVLGGQGHDVTMTPVRRAVRHTVDALRRTSTEVVFNLVETIGGTCEGAYLLPSALEQAGIPFTGAGSHAMLLAGNKLAVKRLLRSAGVPTPPWVEEMGGEPEHMAGASFLPGPYVVKSVWEHGSHGLDQGSIIEFADRVAVQRSLAQKRRELGGAWFAEAFVSGREFCVGVVEEADGPRLLPTYEICFEGGKDAPRLVDYAAKWDEASAQALATPRNWEFSAEEGVLLQRMEASSLMCWRFLRLAGYARVDMRVDSAGVPHVIDVNSNPCISPEAGFAVQLERSGIGLGRGVGMIVEAALRRRGAPFHNTPTRKAA</sequence>
<evidence type="ECO:0000313" key="5">
    <source>
        <dbReference type="EMBL" id="TVM31010.1"/>
    </source>
</evidence>
<evidence type="ECO:0000259" key="4">
    <source>
        <dbReference type="PROSITE" id="PS50975"/>
    </source>
</evidence>
<comment type="similarity">
    <text evidence="1">Belongs to the D-alanine--D-alanine ligase family.</text>
</comment>
<feature type="domain" description="ATP-grasp" evidence="4">
    <location>
        <begin position="109"/>
        <end position="326"/>
    </location>
</feature>
<dbReference type="Gene3D" id="3.30.470.20">
    <property type="entry name" value="ATP-grasp fold, B domain"/>
    <property type="match status" value="2"/>
</dbReference>
<dbReference type="InterPro" id="IPR011761">
    <property type="entry name" value="ATP-grasp"/>
</dbReference>
<dbReference type="PROSITE" id="PS50975">
    <property type="entry name" value="ATP_GRASP"/>
    <property type="match status" value="1"/>
</dbReference>
<comment type="caution">
    <text evidence="5">The sequence shown here is derived from an EMBL/GenBank/DDBJ whole genome shotgun (WGS) entry which is preliminary data.</text>
</comment>
<keyword evidence="2 5" id="KW-0436">Ligase</keyword>
<dbReference type="Pfam" id="PF07478">
    <property type="entry name" value="Dala_Dala_lig_C"/>
    <property type="match status" value="1"/>
</dbReference>
<proteinExistence type="inferred from homology"/>
<dbReference type="RefSeq" id="WP_144307067.1">
    <property type="nucleotide sequence ID" value="NZ_QMIF01000018.1"/>
</dbReference>
<reference evidence="5 6" key="1">
    <citation type="submission" date="2018-06" db="EMBL/GenBank/DDBJ databases">
        <title>Complete genome of Desulfovibrio marinus P48SEP.</title>
        <authorList>
            <person name="Crispim J.S."/>
            <person name="Vidigal P.M.P."/>
            <person name="Silva L.C.F."/>
            <person name="Araujo L.C."/>
            <person name="Laguardia C.N."/>
            <person name="Dias R.S."/>
            <person name="Sousa M.P."/>
            <person name="Paula S.O."/>
            <person name="Silva C."/>
        </authorList>
    </citation>
    <scope>NUCLEOTIDE SEQUENCE [LARGE SCALE GENOMIC DNA]</scope>
    <source>
        <strain evidence="5 6">P48SEP</strain>
    </source>
</reference>
<organism evidence="5 6">
    <name type="scientific">Oceanidesulfovibrio marinus</name>
    <dbReference type="NCBI Taxonomy" id="370038"/>
    <lineage>
        <taxon>Bacteria</taxon>
        <taxon>Pseudomonadati</taxon>
        <taxon>Thermodesulfobacteriota</taxon>
        <taxon>Desulfovibrionia</taxon>
        <taxon>Desulfovibrionales</taxon>
        <taxon>Desulfovibrionaceae</taxon>
        <taxon>Oceanidesulfovibrio</taxon>
    </lineage>
</organism>
<dbReference type="GO" id="GO:0046872">
    <property type="term" value="F:metal ion binding"/>
    <property type="evidence" value="ECO:0007669"/>
    <property type="project" value="InterPro"/>
</dbReference>
<dbReference type="Proteomes" id="UP000434052">
    <property type="component" value="Unassembled WGS sequence"/>
</dbReference>
<gene>
    <name evidence="5" type="ORF">DQK91_19415</name>
</gene>
<dbReference type="InterPro" id="IPR011095">
    <property type="entry name" value="Dala_Dala_lig_C"/>
</dbReference>
<evidence type="ECO:0000256" key="2">
    <source>
        <dbReference type="ARBA" id="ARBA00022598"/>
    </source>
</evidence>